<dbReference type="GeneID" id="41976971"/>
<feature type="compositionally biased region" description="Basic residues" evidence="23">
    <location>
        <begin position="332"/>
        <end position="346"/>
    </location>
</feature>
<feature type="region of interest" description="Disordered" evidence="23">
    <location>
        <begin position="1532"/>
        <end position="1571"/>
    </location>
</feature>
<name>A0A507AJ14_9PEZI</name>
<evidence type="ECO:0000256" key="9">
    <source>
        <dbReference type="ARBA" id="ARBA00022723"/>
    </source>
</evidence>
<dbReference type="SUPFAM" id="SSF53098">
    <property type="entry name" value="Ribonuclease H-like"/>
    <property type="match status" value="1"/>
</dbReference>
<dbReference type="SMART" id="SM00343">
    <property type="entry name" value="ZnF_C2HC"/>
    <property type="match status" value="1"/>
</dbReference>
<dbReference type="PANTHER" id="PTHR37984">
    <property type="entry name" value="PROTEIN CBG26694"/>
    <property type="match status" value="1"/>
</dbReference>
<dbReference type="GO" id="GO:0005739">
    <property type="term" value="C:mitochondrion"/>
    <property type="evidence" value="ECO:0007669"/>
    <property type="project" value="UniProtKB-SubCell"/>
</dbReference>
<evidence type="ECO:0000256" key="5">
    <source>
        <dbReference type="ARBA" id="ARBA00022670"/>
    </source>
</evidence>
<keyword evidence="7" id="KW-0548">Nucleotidyltransferase</keyword>
<dbReference type="SUPFAM" id="SSF57756">
    <property type="entry name" value="Retrovirus zinc finger-like domains"/>
    <property type="match status" value="1"/>
</dbReference>
<evidence type="ECO:0000313" key="28">
    <source>
        <dbReference type="EMBL" id="TPX09332.1"/>
    </source>
</evidence>
<dbReference type="FunFam" id="3.30.70.270:FF:000020">
    <property type="entry name" value="Transposon Tf2-6 polyprotein-like Protein"/>
    <property type="match status" value="1"/>
</dbReference>
<dbReference type="InterPro" id="IPR056924">
    <property type="entry name" value="SH3_Tf2-1"/>
</dbReference>
<keyword evidence="12" id="KW-0378">Hydrolase</keyword>
<keyword evidence="14" id="KW-0694">RNA-binding</keyword>
<evidence type="ECO:0000256" key="10">
    <source>
        <dbReference type="ARBA" id="ARBA00022750"/>
    </source>
</evidence>
<keyword evidence="15" id="KW-0229">DNA integration</keyword>
<dbReference type="PROSITE" id="PS50878">
    <property type="entry name" value="RT_POL"/>
    <property type="match status" value="1"/>
</dbReference>
<dbReference type="Gene3D" id="3.30.70.270">
    <property type="match status" value="2"/>
</dbReference>
<keyword evidence="19" id="KW-0496">Mitochondrion</keyword>
<keyword evidence="18" id="KW-0238">DNA-binding</keyword>
<keyword evidence="22" id="KW-0862">Zinc</keyword>
<feature type="compositionally biased region" description="Basic and acidic residues" evidence="23">
    <location>
        <begin position="97"/>
        <end position="106"/>
    </location>
</feature>
<keyword evidence="11" id="KW-0255">Endonuclease</keyword>
<evidence type="ECO:0000256" key="18">
    <source>
        <dbReference type="ARBA" id="ARBA00023125"/>
    </source>
</evidence>
<keyword evidence="5" id="KW-0645">Protease</keyword>
<evidence type="ECO:0000313" key="29">
    <source>
        <dbReference type="Proteomes" id="UP000319257"/>
    </source>
</evidence>
<evidence type="ECO:0000256" key="20">
    <source>
        <dbReference type="ARBA" id="ARBA00023172"/>
    </source>
</evidence>
<dbReference type="STRING" id="1093900.A0A507AJ14"/>
<keyword evidence="9" id="KW-0479">Metal-binding</keyword>
<dbReference type="InterPro" id="IPR036397">
    <property type="entry name" value="RNaseH_sf"/>
</dbReference>
<evidence type="ECO:0000259" key="25">
    <source>
        <dbReference type="PROSITE" id="PS50158"/>
    </source>
</evidence>
<accession>A0A507AJ14</accession>
<feature type="region of interest" description="Disordered" evidence="23">
    <location>
        <begin position="544"/>
        <end position="567"/>
    </location>
</feature>
<feature type="domain" description="Chromo" evidence="24">
    <location>
        <begin position="1490"/>
        <end position="1547"/>
    </location>
</feature>
<dbReference type="FunFam" id="3.30.420.10:FF:000032">
    <property type="entry name" value="Retrovirus-related Pol polyprotein from transposon 297-like Protein"/>
    <property type="match status" value="1"/>
</dbReference>
<feature type="compositionally biased region" description="Basic and acidic residues" evidence="23">
    <location>
        <begin position="321"/>
        <end position="331"/>
    </location>
</feature>
<evidence type="ECO:0000256" key="16">
    <source>
        <dbReference type="ARBA" id="ARBA00022918"/>
    </source>
</evidence>
<dbReference type="CDD" id="cd00303">
    <property type="entry name" value="retropepsin_like"/>
    <property type="match status" value="1"/>
</dbReference>
<dbReference type="FunCoup" id="A0A507AJ14">
    <property type="interactions" value="12"/>
</dbReference>
<comment type="subunit">
    <text evidence="3">Component of the NuA4 histone acetyltransferase complex.</text>
</comment>
<dbReference type="InterPro" id="IPR036875">
    <property type="entry name" value="Znf_CCHC_sf"/>
</dbReference>
<dbReference type="CDD" id="cd00024">
    <property type="entry name" value="CD_CSD"/>
    <property type="match status" value="1"/>
</dbReference>
<dbReference type="InterPro" id="IPR050951">
    <property type="entry name" value="Retrovirus_Pol_polyprotein"/>
</dbReference>
<dbReference type="PANTHER" id="PTHR37984:SF5">
    <property type="entry name" value="PROTEIN NYNRIN-LIKE"/>
    <property type="match status" value="1"/>
</dbReference>
<evidence type="ECO:0000256" key="22">
    <source>
        <dbReference type="PROSITE-ProRule" id="PRU00047"/>
    </source>
</evidence>
<dbReference type="OrthoDB" id="5245018at2759"/>
<dbReference type="PROSITE" id="PS50994">
    <property type="entry name" value="INTEGRASE"/>
    <property type="match status" value="1"/>
</dbReference>
<dbReference type="Pfam" id="PF08284">
    <property type="entry name" value="RVP_2"/>
    <property type="match status" value="1"/>
</dbReference>
<comment type="caution">
    <text evidence="28">The sequence shown here is derived from an EMBL/GenBank/DDBJ whole genome shotgun (WGS) entry which is preliminary data.</text>
</comment>
<keyword evidence="20" id="KW-0233">DNA recombination</keyword>
<dbReference type="Pfam" id="PF00098">
    <property type="entry name" value="zf-CCHC"/>
    <property type="match status" value="1"/>
</dbReference>
<keyword evidence="21" id="KW-0539">Nucleus</keyword>
<dbReference type="Gene3D" id="2.40.70.10">
    <property type="entry name" value="Acid Proteases"/>
    <property type="match status" value="1"/>
</dbReference>
<feature type="domain" description="CCHC-type" evidence="25">
    <location>
        <begin position="14"/>
        <end position="29"/>
    </location>
</feature>
<dbReference type="EMBL" id="SKBQ01000069">
    <property type="protein sequence ID" value="TPX09332.1"/>
    <property type="molecule type" value="Genomic_DNA"/>
</dbReference>
<dbReference type="CDD" id="cd09274">
    <property type="entry name" value="RNase_HI_RT_Ty3"/>
    <property type="match status" value="1"/>
</dbReference>
<gene>
    <name evidence="28" type="ORF">E0L32_009524</name>
</gene>
<comment type="subcellular location">
    <subcellularLocation>
        <location evidence="2">Mitochondrion</location>
    </subcellularLocation>
    <subcellularLocation>
        <location evidence="1">Nucleus</location>
    </subcellularLocation>
</comment>
<dbReference type="InterPro" id="IPR021109">
    <property type="entry name" value="Peptidase_aspartic_dom_sf"/>
</dbReference>
<dbReference type="GO" id="GO:0015074">
    <property type="term" value="P:DNA integration"/>
    <property type="evidence" value="ECO:0007669"/>
    <property type="project" value="UniProtKB-KW"/>
</dbReference>
<dbReference type="EC" id="2.7.7.49" evidence="4"/>
<evidence type="ECO:0000256" key="12">
    <source>
        <dbReference type="ARBA" id="ARBA00022801"/>
    </source>
</evidence>
<reference evidence="28 29" key="1">
    <citation type="submission" date="2019-06" db="EMBL/GenBank/DDBJ databases">
        <title>Draft genome sequence of the filamentous fungus Phialemoniopsis curvata isolated from diesel fuel.</title>
        <authorList>
            <person name="Varaljay V.A."/>
            <person name="Lyon W.J."/>
            <person name="Crouch A.L."/>
            <person name="Drake C.E."/>
            <person name="Hollomon J.M."/>
            <person name="Nadeau L.J."/>
            <person name="Nunn H.S."/>
            <person name="Stevenson B.S."/>
            <person name="Bojanowski C.L."/>
            <person name="Crookes-Goodson W.J."/>
        </authorList>
    </citation>
    <scope>NUCLEOTIDE SEQUENCE [LARGE SCALE GENOMIC DNA]</scope>
    <source>
        <strain evidence="28 29">D216</strain>
    </source>
</reference>
<dbReference type="FunFam" id="3.10.20.370:FF:000001">
    <property type="entry name" value="Retrovirus-related Pol polyprotein from transposon 17.6-like protein"/>
    <property type="match status" value="1"/>
</dbReference>
<dbReference type="GO" id="GO:0006508">
    <property type="term" value="P:proteolysis"/>
    <property type="evidence" value="ECO:0007669"/>
    <property type="project" value="UniProtKB-KW"/>
</dbReference>
<dbReference type="InterPro" id="IPR041373">
    <property type="entry name" value="RT_RNaseH"/>
</dbReference>
<evidence type="ECO:0000256" key="15">
    <source>
        <dbReference type="ARBA" id="ARBA00022908"/>
    </source>
</evidence>
<evidence type="ECO:0000259" key="24">
    <source>
        <dbReference type="PROSITE" id="PS50013"/>
    </source>
</evidence>
<dbReference type="PROSITE" id="PS00598">
    <property type="entry name" value="CHROMO_1"/>
    <property type="match status" value="1"/>
</dbReference>
<dbReference type="InterPro" id="IPR001878">
    <property type="entry name" value="Znf_CCHC"/>
</dbReference>
<evidence type="ECO:0000256" key="6">
    <source>
        <dbReference type="ARBA" id="ARBA00022679"/>
    </source>
</evidence>
<dbReference type="CDD" id="cd01647">
    <property type="entry name" value="RT_LTR"/>
    <property type="match status" value="1"/>
</dbReference>
<keyword evidence="8" id="KW-0540">Nuclease</keyword>
<evidence type="ECO:0000259" key="26">
    <source>
        <dbReference type="PROSITE" id="PS50878"/>
    </source>
</evidence>
<dbReference type="InterPro" id="IPR043502">
    <property type="entry name" value="DNA/RNA_pol_sf"/>
</dbReference>
<dbReference type="GO" id="GO:0004519">
    <property type="term" value="F:endonuclease activity"/>
    <property type="evidence" value="ECO:0007669"/>
    <property type="project" value="UniProtKB-KW"/>
</dbReference>
<evidence type="ECO:0000256" key="1">
    <source>
        <dbReference type="ARBA" id="ARBA00004123"/>
    </source>
</evidence>
<dbReference type="Gene3D" id="3.30.420.10">
    <property type="entry name" value="Ribonuclease H-like superfamily/Ribonuclease H"/>
    <property type="match status" value="1"/>
</dbReference>
<feature type="region of interest" description="Disordered" evidence="23">
    <location>
        <begin position="321"/>
        <end position="374"/>
    </location>
</feature>
<keyword evidence="16" id="KW-0695">RNA-directed DNA polymerase</keyword>
<evidence type="ECO:0000256" key="23">
    <source>
        <dbReference type="SAM" id="MobiDB-lite"/>
    </source>
</evidence>
<dbReference type="GO" id="GO:0004190">
    <property type="term" value="F:aspartic-type endopeptidase activity"/>
    <property type="evidence" value="ECO:0007669"/>
    <property type="project" value="UniProtKB-KW"/>
</dbReference>
<dbReference type="InterPro" id="IPR001584">
    <property type="entry name" value="Integrase_cat-core"/>
</dbReference>
<dbReference type="GO" id="GO:0003723">
    <property type="term" value="F:RNA binding"/>
    <property type="evidence" value="ECO:0007669"/>
    <property type="project" value="UniProtKB-KW"/>
</dbReference>
<dbReference type="Gene3D" id="3.10.10.10">
    <property type="entry name" value="HIV Type 1 Reverse Transcriptase, subunit A, domain 1"/>
    <property type="match status" value="1"/>
</dbReference>
<dbReference type="GO" id="GO:0008270">
    <property type="term" value="F:zinc ion binding"/>
    <property type="evidence" value="ECO:0007669"/>
    <property type="project" value="UniProtKB-KW"/>
</dbReference>
<dbReference type="Gene3D" id="1.10.340.70">
    <property type="match status" value="1"/>
</dbReference>
<protein>
    <recommendedName>
        <fullName evidence="4">RNA-directed DNA polymerase</fullName>
        <ecNumber evidence="4">2.7.7.49</ecNumber>
    </recommendedName>
</protein>
<dbReference type="InterPro" id="IPR012337">
    <property type="entry name" value="RNaseH-like_sf"/>
</dbReference>
<dbReference type="InterPro" id="IPR000477">
    <property type="entry name" value="RT_dom"/>
</dbReference>
<dbReference type="Gene3D" id="2.40.50.40">
    <property type="match status" value="1"/>
</dbReference>
<dbReference type="GO" id="GO:0003964">
    <property type="term" value="F:RNA-directed DNA polymerase activity"/>
    <property type="evidence" value="ECO:0007669"/>
    <property type="project" value="UniProtKB-KW"/>
</dbReference>
<dbReference type="Proteomes" id="UP000319257">
    <property type="component" value="Unassembled WGS sequence"/>
</dbReference>
<proteinExistence type="predicted"/>
<dbReference type="SUPFAM" id="SSF54160">
    <property type="entry name" value="Chromo domain-like"/>
    <property type="match status" value="1"/>
</dbReference>
<dbReference type="PROSITE" id="PS50158">
    <property type="entry name" value="ZF_CCHC"/>
    <property type="match status" value="1"/>
</dbReference>
<evidence type="ECO:0000259" key="27">
    <source>
        <dbReference type="PROSITE" id="PS50994"/>
    </source>
</evidence>
<dbReference type="GO" id="GO:0006310">
    <property type="term" value="P:DNA recombination"/>
    <property type="evidence" value="ECO:0007669"/>
    <property type="project" value="UniProtKB-KW"/>
</dbReference>
<evidence type="ECO:0000256" key="4">
    <source>
        <dbReference type="ARBA" id="ARBA00012493"/>
    </source>
</evidence>
<keyword evidence="29" id="KW-1185">Reference proteome</keyword>
<dbReference type="Pfam" id="PF00385">
    <property type="entry name" value="Chromo"/>
    <property type="match status" value="1"/>
</dbReference>
<evidence type="ECO:0000256" key="19">
    <source>
        <dbReference type="ARBA" id="ARBA00023128"/>
    </source>
</evidence>
<dbReference type="Gene3D" id="4.10.60.10">
    <property type="entry name" value="Zinc finger, CCHC-type"/>
    <property type="match status" value="1"/>
</dbReference>
<dbReference type="Pfam" id="PF17917">
    <property type="entry name" value="RT_RNaseH"/>
    <property type="match status" value="1"/>
</dbReference>
<feature type="domain" description="Reverse transcriptase" evidence="26">
    <location>
        <begin position="647"/>
        <end position="826"/>
    </location>
</feature>
<dbReference type="GO" id="GO:0003887">
    <property type="term" value="F:DNA-directed DNA polymerase activity"/>
    <property type="evidence" value="ECO:0007669"/>
    <property type="project" value="UniProtKB-KW"/>
</dbReference>
<feature type="compositionally biased region" description="Basic and acidic residues" evidence="23">
    <location>
        <begin position="1538"/>
        <end position="1553"/>
    </location>
</feature>
<dbReference type="Pfam" id="PF00078">
    <property type="entry name" value="RVT_1"/>
    <property type="match status" value="1"/>
</dbReference>
<feature type="region of interest" description="Disordered" evidence="23">
    <location>
        <begin position="87"/>
        <end position="143"/>
    </location>
</feature>
<dbReference type="InterPro" id="IPR023780">
    <property type="entry name" value="Chromo_domain"/>
</dbReference>
<dbReference type="InterPro" id="IPR041588">
    <property type="entry name" value="Integrase_H2C2"/>
</dbReference>
<evidence type="ECO:0000256" key="14">
    <source>
        <dbReference type="ARBA" id="ARBA00022884"/>
    </source>
</evidence>
<keyword evidence="6" id="KW-0808">Transferase</keyword>
<dbReference type="GO" id="GO:0005634">
    <property type="term" value="C:nucleus"/>
    <property type="evidence" value="ECO:0007669"/>
    <property type="project" value="UniProtKB-SubCell"/>
</dbReference>
<keyword evidence="22" id="KW-0863">Zinc-finger</keyword>
<dbReference type="GO" id="GO:0006338">
    <property type="term" value="P:chromatin remodeling"/>
    <property type="evidence" value="ECO:0007669"/>
    <property type="project" value="UniProtKB-ARBA"/>
</dbReference>
<feature type="domain" description="Integrase catalytic" evidence="27">
    <location>
        <begin position="1188"/>
        <end position="1362"/>
    </location>
</feature>
<feature type="compositionally biased region" description="Basic and acidic residues" evidence="23">
    <location>
        <begin position="1561"/>
        <end position="1571"/>
    </location>
</feature>
<dbReference type="InterPro" id="IPR000953">
    <property type="entry name" value="Chromo/chromo_shadow_dom"/>
</dbReference>
<evidence type="ECO:0000256" key="8">
    <source>
        <dbReference type="ARBA" id="ARBA00022722"/>
    </source>
</evidence>
<evidence type="ECO:0000256" key="2">
    <source>
        <dbReference type="ARBA" id="ARBA00004173"/>
    </source>
</evidence>
<keyword evidence="17" id="KW-0239">DNA-directed DNA polymerase</keyword>
<evidence type="ECO:0000256" key="21">
    <source>
        <dbReference type="ARBA" id="ARBA00023242"/>
    </source>
</evidence>
<dbReference type="RefSeq" id="XP_030991043.1">
    <property type="nucleotide sequence ID" value="XM_031144498.1"/>
</dbReference>
<dbReference type="Pfam" id="PF17921">
    <property type="entry name" value="Integrase_H2C2"/>
    <property type="match status" value="1"/>
</dbReference>
<dbReference type="InterPro" id="IPR023779">
    <property type="entry name" value="Chromodomain_CS"/>
</dbReference>
<organism evidence="28 29">
    <name type="scientific">Thyridium curvatum</name>
    <dbReference type="NCBI Taxonomy" id="1093900"/>
    <lineage>
        <taxon>Eukaryota</taxon>
        <taxon>Fungi</taxon>
        <taxon>Dikarya</taxon>
        <taxon>Ascomycota</taxon>
        <taxon>Pezizomycotina</taxon>
        <taxon>Sordariomycetes</taxon>
        <taxon>Sordariomycetidae</taxon>
        <taxon>Thyridiales</taxon>
        <taxon>Thyridiaceae</taxon>
        <taxon>Thyridium</taxon>
    </lineage>
</organism>
<dbReference type="Pfam" id="PF24626">
    <property type="entry name" value="SH3_Tf2-1"/>
    <property type="match status" value="1"/>
</dbReference>
<dbReference type="InterPro" id="IPR043128">
    <property type="entry name" value="Rev_trsase/Diguanyl_cyclase"/>
</dbReference>
<evidence type="ECO:0000256" key="11">
    <source>
        <dbReference type="ARBA" id="ARBA00022759"/>
    </source>
</evidence>
<dbReference type="GO" id="GO:0003677">
    <property type="term" value="F:DNA binding"/>
    <property type="evidence" value="ECO:0007669"/>
    <property type="project" value="UniProtKB-KW"/>
</dbReference>
<dbReference type="SMART" id="SM00298">
    <property type="entry name" value="CHROMO"/>
    <property type="match status" value="1"/>
</dbReference>
<keyword evidence="13" id="KW-0460">Magnesium</keyword>
<keyword evidence="10" id="KW-0064">Aspartyl protease</keyword>
<dbReference type="SUPFAM" id="SSF56672">
    <property type="entry name" value="DNA/RNA polymerases"/>
    <property type="match status" value="1"/>
</dbReference>
<evidence type="ECO:0000256" key="17">
    <source>
        <dbReference type="ARBA" id="ARBA00022932"/>
    </source>
</evidence>
<dbReference type="InterPro" id="IPR016197">
    <property type="entry name" value="Chromo-like_dom_sf"/>
</dbReference>
<dbReference type="PROSITE" id="PS50013">
    <property type="entry name" value="CHROMO_2"/>
    <property type="match status" value="1"/>
</dbReference>
<evidence type="ECO:0000256" key="3">
    <source>
        <dbReference type="ARBA" id="ARBA00011353"/>
    </source>
</evidence>
<evidence type="ECO:0000256" key="7">
    <source>
        <dbReference type="ARBA" id="ARBA00022695"/>
    </source>
</evidence>
<evidence type="ECO:0000256" key="13">
    <source>
        <dbReference type="ARBA" id="ARBA00022842"/>
    </source>
</evidence>
<dbReference type="InParanoid" id="A0A507AJ14"/>
<sequence>MELDAAKRNNDKTCYNCGKKGHFARNCRQKKQGKVPEPTRQANVAQKANHDSKHWTTCYDDACLAHIQGKEASGWFPRATGQPRVVAVGKRGSPGKELLRPRERNDTPPGMNRIRSGDDSDEGPEFAWDGDTYSVATEDNSERTRAWLEEKEDRGENPFTPLPESDDEKYGRMMATQQQPAPSGEQMVIALPGITPRQAVAGGRREVVRDQEDPRLHYKDERHNQISWSACVFDECSRHLAKKLKHQFMPRRWEEFPLRAYLEEDLEYWEIFHQDTVKGYAVLRMRLDYPVDCVLGRRATIDCTTVVCKIHRLRKLESWHRQQESQEEARKGQVHLRHSRTQKRMQRVREGASATPTPSLDELLGNEPAPDPEVLEKRAQRIRLATERAKEEADRNPRVSLDLAYKRQYKALAQQMRHHDQVLEATMLALEEQSRTRQPARYTDGAQENFISPRMVNELNIPWAYKGDPYELRTVEGKPVQYDGGIINRETSRISIMVNSKETPITLDITDTAGHDVILGLPWLRKYNPTIDWFTGQLIWTTRSNQERSKKNSASTAPQKQDARESRTHRALLYLKKDTPEGITTIPEEYRQYSKLFQKELETGLPPHSHYDHEIPLKPGTQPKFQKIYGLNELQLSELKKYLEENLRKGYIRPSQSPAGYPILWVPKKNGEWRMCVDYRQLNDITVKNRYPLPLITELRDRLHGANWFTALDLPGAYNLIRIKEGDEWKTAFRTRLGHYEYLVMPFGLTNAPASFQNMINDVLRKYLDDFVIVYLDDILIYSKTLEQHRKHVHQVLQALQDANLLVNPDKSQFHVQEVVYLGHLIKPGQVQMDPAKLEAVKDWPVPTNVKEVQSFLGFANYYRRYLKGYGGMTIPLTNLTKKNTKFEWTPECQAAFDQVKRNMLEEPVTRMADPDRPYELETDASDYALGGQLGQRDDDGKLHPVAYFSKKLHGPELNYQIHDKELMAIIECFKEWRPYLSGTQHPITVFTDHKNLTYFTTSKELNKRQTRWAEFLSEFNFKIVYRKGSENGRADALSRRPDHEQEIPAETQAILQMRTDGSMGGVPRQIALTKLVTPPDTAREQEIYQQYDNDPYVKEKPPKGSLVRYNGRLYLPPTLREKYVREIHEAKAHGHEGITRTKARVRETYDFPGLDGIIRKVRKSCHECNSNKASRHPPYGELQPIPIPEQPWYSVAMDFIVKLPKSKDPTTGTEYDSILVIPERLTKYAYFLPFNESHTAEQLAFTFLRTVVANHGMPHEIVTDRGPTYASKFYTSLMGQLGANKKLSTAYHPQTDGQTERLNQVLEAYLRNYVNYDQDNWVELLPLAQFAYNSAPTETTKVSPFFANYGRNPEAYRQPRDKVNADSAILKAEHLKKLHASLKTELEFVQERVRHYYNRKRMKGPSFSEGDMVYLLRKNITTKRPSDKLDHKKLGPFKIVQRISTSNYRLSLPKTMRIHPIFHVSLLEPAPPGVRLKEPVEVEAEEEEYEVEQILEQRVSDGKYLVKWKGYNATENTWEPKEHLTHCQRKLRQFHQRSRDHPTVAHYPDRKRSSQRKKKDQQPLEPEHPQ</sequence>